<feature type="region of interest" description="Disordered" evidence="1">
    <location>
        <begin position="78"/>
        <end position="131"/>
    </location>
</feature>
<dbReference type="EMBL" id="CAJPVI010000002">
    <property type="protein sequence ID" value="CAG2132797.1"/>
    <property type="molecule type" value="Genomic_DNA"/>
</dbReference>
<dbReference type="PANTHER" id="PTHR44825">
    <property type="match status" value="1"/>
</dbReference>
<protein>
    <submittedName>
        <fullName evidence="3">Chaperone protein DnaJ</fullName>
    </submittedName>
</protein>
<evidence type="ECO:0000313" key="3">
    <source>
        <dbReference type="EMBL" id="CAG2132797.1"/>
    </source>
</evidence>
<reference evidence="3 4" key="1">
    <citation type="submission" date="2021-03" db="EMBL/GenBank/DDBJ databases">
        <authorList>
            <person name="Peeters C."/>
        </authorList>
    </citation>
    <scope>NUCLEOTIDE SEQUENCE [LARGE SCALE GENOMIC DNA]</scope>
    <source>
        <strain evidence="3 4">LMG 26411</strain>
    </source>
</reference>
<organism evidence="3 4">
    <name type="scientific">Cupriavidus numazuensis</name>
    <dbReference type="NCBI Taxonomy" id="221992"/>
    <lineage>
        <taxon>Bacteria</taxon>
        <taxon>Pseudomonadati</taxon>
        <taxon>Pseudomonadota</taxon>
        <taxon>Betaproteobacteria</taxon>
        <taxon>Burkholderiales</taxon>
        <taxon>Burkholderiaceae</taxon>
        <taxon>Cupriavidus</taxon>
    </lineage>
</organism>
<dbReference type="RefSeq" id="WP_211951891.1">
    <property type="nucleotide sequence ID" value="NZ_CAJPVI010000002.1"/>
</dbReference>
<name>A0ABN7PRB6_9BURK</name>
<gene>
    <name evidence="3" type="primary">dnaJ_1</name>
    <name evidence="3" type="ORF">LMG26411_00680</name>
</gene>
<evidence type="ECO:0000313" key="4">
    <source>
        <dbReference type="Proteomes" id="UP000672657"/>
    </source>
</evidence>
<dbReference type="Proteomes" id="UP000672657">
    <property type="component" value="Unassembled WGS sequence"/>
</dbReference>
<sequence>MHTHYDNLKISRDAPPEVIRAAYKALSQKHHPDRNHDSPESHRVMTIINTAYEVLMNPAKRAQHDAWILSQEKAKAGATANAGQRARPASTAPGTSTDPASRSGSGARQAPPADSSASRKNGDSEDAVNPAGASTASKALFVLVAAGAAIYLIIPTSRQSTDGPRQTEGWTPSVSTIAAMTGEPRAAVVTPTKSPAPLPQYARKPTAPNGQAWPAWSSYIPGYPIRKTGGLSSLTVDNSRNPSDVFLKVFSLGGGDTIPVRFALIKAGTSFEFSNIEHGSFDVRYMDLDTGKIAKSNPFELEEVAEGNGTRYSRMSLTLYPVRNGNTQAQEIEESEF</sequence>
<dbReference type="InterPro" id="IPR036869">
    <property type="entry name" value="J_dom_sf"/>
</dbReference>
<dbReference type="CDD" id="cd06257">
    <property type="entry name" value="DnaJ"/>
    <property type="match status" value="1"/>
</dbReference>
<keyword evidence="4" id="KW-1185">Reference proteome</keyword>
<dbReference type="PROSITE" id="PS50076">
    <property type="entry name" value="DNAJ_2"/>
    <property type="match status" value="1"/>
</dbReference>
<dbReference type="Pfam" id="PF00226">
    <property type="entry name" value="DnaJ"/>
    <property type="match status" value="1"/>
</dbReference>
<accession>A0ABN7PRB6</accession>
<dbReference type="Gene3D" id="1.10.287.110">
    <property type="entry name" value="DnaJ domain"/>
    <property type="match status" value="1"/>
</dbReference>
<dbReference type="SUPFAM" id="SSF46565">
    <property type="entry name" value="Chaperone J-domain"/>
    <property type="match status" value="1"/>
</dbReference>
<evidence type="ECO:0000256" key="1">
    <source>
        <dbReference type="SAM" id="MobiDB-lite"/>
    </source>
</evidence>
<dbReference type="InterPro" id="IPR001623">
    <property type="entry name" value="DnaJ_domain"/>
</dbReference>
<dbReference type="InterPro" id="IPR052763">
    <property type="entry name" value="DnaJ_C4"/>
</dbReference>
<evidence type="ECO:0000259" key="2">
    <source>
        <dbReference type="PROSITE" id="PS50076"/>
    </source>
</evidence>
<comment type="caution">
    <text evidence="3">The sequence shown here is derived from an EMBL/GenBank/DDBJ whole genome shotgun (WGS) entry which is preliminary data.</text>
</comment>
<dbReference type="PRINTS" id="PR00625">
    <property type="entry name" value="JDOMAIN"/>
</dbReference>
<dbReference type="SMART" id="SM00271">
    <property type="entry name" value="DnaJ"/>
    <property type="match status" value="1"/>
</dbReference>
<feature type="domain" description="J" evidence="2">
    <location>
        <begin position="3"/>
        <end position="68"/>
    </location>
</feature>
<feature type="compositionally biased region" description="Polar residues" evidence="1">
    <location>
        <begin position="92"/>
        <end position="106"/>
    </location>
</feature>
<dbReference type="PANTHER" id="PTHR44825:SF1">
    <property type="entry name" value="DNAJ HOMOLOG SUBFAMILY C MEMBER 4"/>
    <property type="match status" value="1"/>
</dbReference>
<proteinExistence type="predicted"/>